<organism evidence="3 4">
    <name type="scientific">Colletotrichum sidae</name>
    <dbReference type="NCBI Taxonomy" id="1347389"/>
    <lineage>
        <taxon>Eukaryota</taxon>
        <taxon>Fungi</taxon>
        <taxon>Dikarya</taxon>
        <taxon>Ascomycota</taxon>
        <taxon>Pezizomycotina</taxon>
        <taxon>Sordariomycetes</taxon>
        <taxon>Hypocreomycetidae</taxon>
        <taxon>Glomerellales</taxon>
        <taxon>Glomerellaceae</taxon>
        <taxon>Colletotrichum</taxon>
        <taxon>Colletotrichum orbiculare species complex</taxon>
    </lineage>
</organism>
<accession>A0A4R8TQM7</accession>
<dbReference type="PANTHER" id="PTHR24359:SF37">
    <property type="entry name" value="PROTEIN KINASE DOMAIN-CONTAINING PROTEIN"/>
    <property type="match status" value="1"/>
</dbReference>
<dbReference type="Gene3D" id="1.10.510.10">
    <property type="entry name" value="Transferase(Phosphotransferase) domain 1"/>
    <property type="match status" value="1"/>
</dbReference>
<dbReference type="GO" id="GO:0005524">
    <property type="term" value="F:ATP binding"/>
    <property type="evidence" value="ECO:0007669"/>
    <property type="project" value="InterPro"/>
</dbReference>
<feature type="region of interest" description="Disordered" evidence="1">
    <location>
        <begin position="131"/>
        <end position="152"/>
    </location>
</feature>
<evidence type="ECO:0000256" key="1">
    <source>
        <dbReference type="SAM" id="MobiDB-lite"/>
    </source>
</evidence>
<feature type="region of interest" description="Disordered" evidence="1">
    <location>
        <begin position="88"/>
        <end position="116"/>
    </location>
</feature>
<keyword evidence="3" id="KW-0808">Transferase</keyword>
<dbReference type="InterPro" id="IPR000719">
    <property type="entry name" value="Prot_kinase_dom"/>
</dbReference>
<dbReference type="Pfam" id="PF00069">
    <property type="entry name" value="Pkinase"/>
    <property type="match status" value="1"/>
</dbReference>
<evidence type="ECO:0000313" key="4">
    <source>
        <dbReference type="Proteomes" id="UP000295604"/>
    </source>
</evidence>
<name>A0A4R8TQM7_9PEZI</name>
<sequence length="745" mass="84095">MLGAVTLEAESSLHLSLLDAKQSWPAATELEIVDDNPNLDVNIPITCHTASDASNTDHDVDEDTRDQRPGLLSSRYNLSPASVILRDEFTGGPEIGSHGYSATGGRRPEPSESGATVESVYDLGLGALQHDSTINKPSQSVPIDSKSSIGDGQDNVRLSLEDMQEMIQDEVQARLCWSQSDNKEFLPNDALEQIFSPTRIQSLIQALPPRAADETTSQKVRQIVGDATRSRRLIMGILVFMKQAAYIEDFIREGIFDHHMPLRHDSRSMRDFKARLGSDEADRLNTTLFSFWERAHVDLFYIYQKMVVVPYFKMDDETLRSYVLDDDTRLPWAKYTHKTSGAHGVIHQLQIHPSHYSCASHLINKSGRPQCFAVKELHPTDRDSHRHELRALEKACAKVQKEACKHLIKLLLTFQHGNRLYLVFEWADGNLQEFWYKRECDKTPHATKWMSKQCMGITSAIKRVHGLATWQRQQRQKRESTPDGQVEHIKDWGRHGDIKPCNILWFSTYGEDRDHLVVADLGLTRYHSLLTKSRVLRVDGFTGTYRAPEIDLGGPISAKYDIWSLGCVFLEFCIWFVYGADAIKSFEIARRRCNLPKDKKKDGEPDNSYFTTRPICGGGKTATLNQAVNEWVGKLKADLKQDALYSSYINDMLDLITNQMLVVDPSKRSPSIQVVSLELSDIDAKLQQSLKRSAVSPVAMETNTNNNVQKETLVKFAEGNSVMGEEATAMGLSRGRKFSISMSED</sequence>
<feature type="compositionally biased region" description="Polar residues" evidence="1">
    <location>
        <begin position="131"/>
        <end position="150"/>
    </location>
</feature>
<dbReference type="CDD" id="cd00180">
    <property type="entry name" value="PKc"/>
    <property type="match status" value="1"/>
</dbReference>
<reference evidence="3 4" key="1">
    <citation type="submission" date="2018-11" db="EMBL/GenBank/DDBJ databases">
        <title>Genome sequence and assembly of Colletotrichum sidae.</title>
        <authorList>
            <person name="Gan P."/>
            <person name="Shirasu K."/>
        </authorList>
    </citation>
    <scope>NUCLEOTIDE SEQUENCE [LARGE SCALE GENOMIC DNA]</scope>
    <source>
        <strain evidence="3 4">CBS 518.97</strain>
    </source>
</reference>
<protein>
    <submittedName>
        <fullName evidence="3">G2-specific protein kinase fin1</fullName>
    </submittedName>
</protein>
<gene>
    <name evidence="3" type="primary">fin1</name>
    <name evidence="3" type="ORF">C8034_v008577</name>
</gene>
<evidence type="ECO:0000313" key="3">
    <source>
        <dbReference type="EMBL" id="TEA20617.1"/>
    </source>
</evidence>
<dbReference type="EMBL" id="QAPF01000030">
    <property type="protein sequence ID" value="TEA20617.1"/>
    <property type="molecule type" value="Genomic_DNA"/>
</dbReference>
<comment type="caution">
    <text evidence="3">The sequence shown here is derived from an EMBL/GenBank/DDBJ whole genome shotgun (WGS) entry which is preliminary data.</text>
</comment>
<evidence type="ECO:0000259" key="2">
    <source>
        <dbReference type="PROSITE" id="PS50011"/>
    </source>
</evidence>
<dbReference type="SMART" id="SM00220">
    <property type="entry name" value="S_TKc"/>
    <property type="match status" value="1"/>
</dbReference>
<proteinExistence type="predicted"/>
<dbReference type="PROSITE" id="PS50011">
    <property type="entry name" value="PROTEIN_KINASE_DOM"/>
    <property type="match status" value="1"/>
</dbReference>
<keyword evidence="4" id="KW-1185">Reference proteome</keyword>
<dbReference type="PANTHER" id="PTHR24359">
    <property type="entry name" value="SERINE/THREONINE-PROTEIN KINASE SBK1"/>
    <property type="match status" value="1"/>
</dbReference>
<dbReference type="InterPro" id="IPR011009">
    <property type="entry name" value="Kinase-like_dom_sf"/>
</dbReference>
<dbReference type="GO" id="GO:0004674">
    <property type="term" value="F:protein serine/threonine kinase activity"/>
    <property type="evidence" value="ECO:0007669"/>
    <property type="project" value="TreeGrafter"/>
</dbReference>
<dbReference type="SUPFAM" id="SSF56112">
    <property type="entry name" value="Protein kinase-like (PK-like)"/>
    <property type="match status" value="1"/>
</dbReference>
<dbReference type="AlphaFoldDB" id="A0A4R8TQM7"/>
<keyword evidence="3" id="KW-0418">Kinase</keyword>
<feature type="domain" description="Protein kinase" evidence="2">
    <location>
        <begin position="332"/>
        <end position="686"/>
    </location>
</feature>
<dbReference type="Proteomes" id="UP000295604">
    <property type="component" value="Unassembled WGS sequence"/>
</dbReference>
<feature type="region of interest" description="Disordered" evidence="1">
    <location>
        <begin position="49"/>
        <end position="74"/>
    </location>
</feature>